<feature type="transmembrane region" description="Helical" evidence="1">
    <location>
        <begin position="160"/>
        <end position="182"/>
    </location>
</feature>
<dbReference type="PROSITE" id="PS50885">
    <property type="entry name" value="HAMP"/>
    <property type="match status" value="1"/>
</dbReference>
<dbReference type="InterPro" id="IPR033417">
    <property type="entry name" value="CHASE8"/>
</dbReference>
<feature type="domain" description="GGDEF" evidence="3">
    <location>
        <begin position="294"/>
        <end position="427"/>
    </location>
</feature>
<protein>
    <submittedName>
        <fullName evidence="4">Diguanylate cyclase</fullName>
        <ecNumber evidence="4">2.7.7.65</ecNumber>
    </submittedName>
</protein>
<dbReference type="CDD" id="cd01949">
    <property type="entry name" value="GGDEF"/>
    <property type="match status" value="1"/>
</dbReference>
<dbReference type="InterPro" id="IPR029787">
    <property type="entry name" value="Nucleotide_cyclase"/>
</dbReference>
<evidence type="ECO:0000259" key="2">
    <source>
        <dbReference type="PROSITE" id="PS50885"/>
    </source>
</evidence>
<dbReference type="Pfam" id="PF17152">
    <property type="entry name" value="CHASE8"/>
    <property type="match status" value="1"/>
</dbReference>
<keyword evidence="5" id="KW-1185">Reference proteome</keyword>
<dbReference type="PANTHER" id="PTHR46663:SF2">
    <property type="entry name" value="GGDEF DOMAIN-CONTAINING PROTEIN"/>
    <property type="match status" value="1"/>
</dbReference>
<dbReference type="Pfam" id="PF00990">
    <property type="entry name" value="GGDEF"/>
    <property type="match status" value="1"/>
</dbReference>
<dbReference type="PROSITE" id="PS50887">
    <property type="entry name" value="GGDEF"/>
    <property type="match status" value="1"/>
</dbReference>
<dbReference type="InterPro" id="IPR052163">
    <property type="entry name" value="DGC-Regulatory_Protein"/>
</dbReference>
<dbReference type="Pfam" id="PF00672">
    <property type="entry name" value="HAMP"/>
    <property type="match status" value="1"/>
</dbReference>
<dbReference type="InterPro" id="IPR000160">
    <property type="entry name" value="GGDEF_dom"/>
</dbReference>
<accession>A0ABT9I488</accession>
<dbReference type="Proteomes" id="UP001231109">
    <property type="component" value="Unassembled WGS sequence"/>
</dbReference>
<organism evidence="4 5">
    <name type="scientific">Rheinheimera baltica</name>
    <dbReference type="NCBI Taxonomy" id="67576"/>
    <lineage>
        <taxon>Bacteria</taxon>
        <taxon>Pseudomonadati</taxon>
        <taxon>Pseudomonadota</taxon>
        <taxon>Gammaproteobacteria</taxon>
        <taxon>Chromatiales</taxon>
        <taxon>Chromatiaceae</taxon>
        <taxon>Rheinheimera</taxon>
    </lineage>
</organism>
<dbReference type="EC" id="2.7.7.65" evidence="4"/>
<keyword evidence="1" id="KW-0812">Transmembrane</keyword>
<dbReference type="InterPro" id="IPR043128">
    <property type="entry name" value="Rev_trsase/Diguanyl_cyclase"/>
</dbReference>
<name>A0ABT9I488_9GAMM</name>
<keyword evidence="4" id="KW-0548">Nucleotidyltransferase</keyword>
<evidence type="ECO:0000256" key="1">
    <source>
        <dbReference type="SAM" id="Phobius"/>
    </source>
</evidence>
<evidence type="ECO:0000313" key="5">
    <source>
        <dbReference type="Proteomes" id="UP001231109"/>
    </source>
</evidence>
<keyword evidence="1" id="KW-1133">Transmembrane helix</keyword>
<keyword evidence="4" id="KW-0808">Transferase</keyword>
<dbReference type="NCBIfam" id="TIGR00254">
    <property type="entry name" value="GGDEF"/>
    <property type="match status" value="1"/>
</dbReference>
<dbReference type="GO" id="GO:0052621">
    <property type="term" value="F:diguanylate cyclase activity"/>
    <property type="evidence" value="ECO:0007669"/>
    <property type="project" value="UniProtKB-EC"/>
</dbReference>
<proteinExistence type="predicted"/>
<feature type="transmembrane region" description="Helical" evidence="1">
    <location>
        <begin position="21"/>
        <end position="45"/>
    </location>
</feature>
<reference evidence="4 5" key="1">
    <citation type="submission" date="2022-11" db="EMBL/GenBank/DDBJ databases">
        <title>Viruses from the air-sea interface of a natural surface slick.</title>
        <authorList>
            <person name="Rahlff J."/>
            <person name="Holmfeldt K."/>
        </authorList>
    </citation>
    <scope>NUCLEOTIDE SEQUENCE [LARGE SCALE GENOMIC DNA]</scope>
    <source>
        <strain evidence="4 5">SMS4</strain>
    </source>
</reference>
<dbReference type="InterPro" id="IPR003660">
    <property type="entry name" value="HAMP_dom"/>
</dbReference>
<evidence type="ECO:0000259" key="3">
    <source>
        <dbReference type="PROSITE" id="PS50887"/>
    </source>
</evidence>
<dbReference type="CDD" id="cd06225">
    <property type="entry name" value="HAMP"/>
    <property type="match status" value="1"/>
</dbReference>
<keyword evidence="1" id="KW-0472">Membrane</keyword>
<comment type="caution">
    <text evidence="4">The sequence shown here is derived from an EMBL/GenBank/DDBJ whole genome shotgun (WGS) entry which is preliminary data.</text>
</comment>
<dbReference type="SUPFAM" id="SSF55073">
    <property type="entry name" value="Nucleotide cyclase"/>
    <property type="match status" value="1"/>
</dbReference>
<feature type="domain" description="HAMP" evidence="2">
    <location>
        <begin position="191"/>
        <end position="244"/>
    </location>
</feature>
<dbReference type="SMART" id="SM00267">
    <property type="entry name" value="GGDEF"/>
    <property type="match status" value="1"/>
</dbReference>
<gene>
    <name evidence="4" type="ORF">ORJ04_19820</name>
</gene>
<dbReference type="Gene3D" id="6.10.340.10">
    <property type="match status" value="1"/>
</dbReference>
<dbReference type="PANTHER" id="PTHR46663">
    <property type="entry name" value="DIGUANYLATE CYCLASE DGCT-RELATED"/>
    <property type="match status" value="1"/>
</dbReference>
<sequence>MPFEPYTTRPRQSLVKKLTRLNQFVLSGAMVLSFLLIASVLWLMARERQAAAAELAGIQLANNIGAMLVFNDVAAAEHEINLLTSQRDMSQLVVWNQQGEEFVRARHMPNAAAHTAKDVYQPTTTLQRSYDLLQIQLYIPVVVHDKFEGVIFYQERLQQLLGWFLQGLAVLSVVMSAVFLLASRLLIRIQKHALHPLVELADVAEQVALQRDYGLRAKLYADDEIGRLTLRFNELLKRTQIWQSELNDKLSQEQQHGEALKELAQRDSLTGLANRHYFEQLIQQMVQHSVQTNSLSALVFIDLDNFKFVNDNFGHDAGDAVLIEIARRIRGVIRSNDSLCRLGGDEFALLVPELNKVADVTQLCRRILQESQQPLLVQGHVMPVGLSIGIACCPLDASNAALLLQYADSAMYQAKRAGKNDFKFYSNA</sequence>
<dbReference type="RefSeq" id="WP_305977358.1">
    <property type="nucleotide sequence ID" value="NZ_JAPJDZ010000111.1"/>
</dbReference>
<evidence type="ECO:0000313" key="4">
    <source>
        <dbReference type="EMBL" id="MDP5138200.1"/>
    </source>
</evidence>
<dbReference type="Gene3D" id="3.30.70.270">
    <property type="match status" value="1"/>
</dbReference>
<dbReference type="EMBL" id="JAPJDZ010000111">
    <property type="protein sequence ID" value="MDP5138200.1"/>
    <property type="molecule type" value="Genomic_DNA"/>
</dbReference>